<comment type="caution">
    <text evidence="1">The sequence shown here is derived from an EMBL/GenBank/DDBJ whole genome shotgun (WGS) entry which is preliminary data.</text>
</comment>
<sequence>MADLLPTAGHIPIPYVMGYDTRPLLTLDEKAKFLNEAATKGYYLILEHDPNNEIITVKHTEKGVRLDKSLTFNDLFN</sequence>
<evidence type="ECO:0000313" key="2">
    <source>
        <dbReference type="Proteomes" id="UP000029226"/>
    </source>
</evidence>
<dbReference type="AlphaFoldDB" id="A0A090QSZ7"/>
<dbReference type="InterPro" id="IPR036866">
    <property type="entry name" value="RibonucZ/Hydroxyglut_hydro"/>
</dbReference>
<accession>A0A090QSZ7</accession>
<evidence type="ECO:0000313" key="1">
    <source>
        <dbReference type="EMBL" id="GAK98596.1"/>
    </source>
</evidence>
<gene>
    <name evidence="1" type="ORF">JCM19314_2627</name>
</gene>
<dbReference type="Gene3D" id="3.60.15.10">
    <property type="entry name" value="Ribonuclease Z/Hydroxyacylglutathione hydrolase-like"/>
    <property type="match status" value="1"/>
</dbReference>
<reference evidence="1 2" key="1">
    <citation type="journal article" date="2014" name="Genome Announc.">
        <title>Draft Genome Sequences of Marine Flavobacterium Nonlabens Strains NR17, NR24, NR27, NR32, NR33, and Ara13.</title>
        <authorList>
            <person name="Nakanishi M."/>
            <person name="Meirelles P."/>
            <person name="Suzuki R."/>
            <person name="Takatani N."/>
            <person name="Mino S."/>
            <person name="Suda W."/>
            <person name="Oshima K."/>
            <person name="Hattori M."/>
            <person name="Ohkuma M."/>
            <person name="Hosokawa M."/>
            <person name="Miyashita K."/>
            <person name="Thompson F.L."/>
            <person name="Niwa A."/>
            <person name="Sawabe T."/>
            <person name="Sawabe T."/>
        </authorList>
    </citation>
    <scope>NUCLEOTIDE SEQUENCE [LARGE SCALE GENOMIC DNA]</scope>
    <source>
        <strain evidence="2">JCM19314</strain>
    </source>
</reference>
<proteinExistence type="predicted"/>
<name>A0A090QSZ7_NONUL</name>
<organism evidence="1 2">
    <name type="scientific">Nonlabens ulvanivorans</name>
    <name type="common">Persicivirga ulvanivorans</name>
    <dbReference type="NCBI Taxonomy" id="906888"/>
    <lineage>
        <taxon>Bacteria</taxon>
        <taxon>Pseudomonadati</taxon>
        <taxon>Bacteroidota</taxon>
        <taxon>Flavobacteriia</taxon>
        <taxon>Flavobacteriales</taxon>
        <taxon>Flavobacteriaceae</taxon>
        <taxon>Nonlabens</taxon>
    </lineage>
</organism>
<dbReference type="EMBL" id="BBMM01000001">
    <property type="protein sequence ID" value="GAK98596.1"/>
    <property type="molecule type" value="Genomic_DNA"/>
</dbReference>
<protein>
    <submittedName>
        <fullName evidence="1">Beta-lactamase-like</fullName>
    </submittedName>
</protein>
<dbReference type="Proteomes" id="UP000029226">
    <property type="component" value="Unassembled WGS sequence"/>
</dbReference>